<feature type="domain" description="HTH arsR-type" evidence="4">
    <location>
        <begin position="35"/>
        <end position="130"/>
    </location>
</feature>
<dbReference type="Pfam" id="PF12802">
    <property type="entry name" value="MarR_2"/>
    <property type="match status" value="1"/>
</dbReference>
<dbReference type="RefSeq" id="WP_239130975.1">
    <property type="nucleotide sequence ID" value="NZ_BAAAYJ010000070.1"/>
</dbReference>
<dbReference type="PROSITE" id="PS50987">
    <property type="entry name" value="HTH_ARSR_2"/>
    <property type="match status" value="1"/>
</dbReference>
<evidence type="ECO:0000256" key="3">
    <source>
        <dbReference type="ARBA" id="ARBA00023163"/>
    </source>
</evidence>
<dbReference type="Gene3D" id="1.10.10.10">
    <property type="entry name" value="Winged helix-like DNA-binding domain superfamily/Winged helix DNA-binding domain"/>
    <property type="match status" value="1"/>
</dbReference>
<dbReference type="SUPFAM" id="SSF46785">
    <property type="entry name" value="Winged helix' DNA-binding domain"/>
    <property type="match status" value="1"/>
</dbReference>
<evidence type="ECO:0000313" key="5">
    <source>
        <dbReference type="EMBL" id="GIE53636.1"/>
    </source>
</evidence>
<evidence type="ECO:0000256" key="1">
    <source>
        <dbReference type="ARBA" id="ARBA00023015"/>
    </source>
</evidence>
<protein>
    <submittedName>
        <fullName evidence="5">Transcriptional regulator</fullName>
    </submittedName>
</protein>
<dbReference type="InterPro" id="IPR000835">
    <property type="entry name" value="HTH_MarR-typ"/>
</dbReference>
<dbReference type="GO" id="GO:0003700">
    <property type="term" value="F:DNA-binding transcription factor activity"/>
    <property type="evidence" value="ECO:0007669"/>
    <property type="project" value="InterPro"/>
</dbReference>
<dbReference type="CDD" id="cd00090">
    <property type="entry name" value="HTH_ARSR"/>
    <property type="match status" value="1"/>
</dbReference>
<proteinExistence type="predicted"/>
<evidence type="ECO:0000313" key="6">
    <source>
        <dbReference type="Proteomes" id="UP000647172"/>
    </source>
</evidence>
<gene>
    <name evidence="5" type="primary">cadC</name>
    <name evidence="5" type="ORF">Ani05nite_71700</name>
</gene>
<evidence type="ECO:0000259" key="4">
    <source>
        <dbReference type="PROSITE" id="PS50987"/>
    </source>
</evidence>
<dbReference type="InterPro" id="IPR036390">
    <property type="entry name" value="WH_DNA-bd_sf"/>
</dbReference>
<keyword evidence="1" id="KW-0805">Transcription regulation</keyword>
<dbReference type="InterPro" id="IPR051011">
    <property type="entry name" value="Metal_resp_trans_reg"/>
</dbReference>
<dbReference type="PRINTS" id="PR00778">
    <property type="entry name" value="HTHARSR"/>
</dbReference>
<evidence type="ECO:0000256" key="2">
    <source>
        <dbReference type="ARBA" id="ARBA00023125"/>
    </source>
</evidence>
<dbReference type="NCBIfam" id="NF033788">
    <property type="entry name" value="HTH_metalloreg"/>
    <property type="match status" value="1"/>
</dbReference>
<keyword evidence="6" id="KW-1185">Reference proteome</keyword>
<dbReference type="InterPro" id="IPR011991">
    <property type="entry name" value="ArsR-like_HTH"/>
</dbReference>
<dbReference type="AlphaFoldDB" id="A0A919JN22"/>
<dbReference type="SMART" id="SM00418">
    <property type="entry name" value="HTH_ARSR"/>
    <property type="match status" value="1"/>
</dbReference>
<keyword evidence="3" id="KW-0804">Transcription</keyword>
<dbReference type="PANTHER" id="PTHR43132:SF6">
    <property type="entry name" value="HTH-TYPE TRANSCRIPTIONAL REPRESSOR CZRA"/>
    <property type="match status" value="1"/>
</dbReference>
<dbReference type="InterPro" id="IPR036388">
    <property type="entry name" value="WH-like_DNA-bd_sf"/>
</dbReference>
<name>A0A919JN22_9ACTN</name>
<dbReference type="EMBL" id="BOMQ01000088">
    <property type="protein sequence ID" value="GIE53636.1"/>
    <property type="molecule type" value="Genomic_DNA"/>
</dbReference>
<dbReference type="InterPro" id="IPR001845">
    <property type="entry name" value="HTH_ArsR_DNA-bd_dom"/>
</dbReference>
<dbReference type="GO" id="GO:0003677">
    <property type="term" value="F:DNA binding"/>
    <property type="evidence" value="ECO:0007669"/>
    <property type="project" value="UniProtKB-KW"/>
</dbReference>
<accession>A0A919JN22</accession>
<keyword evidence="2" id="KW-0238">DNA-binding</keyword>
<dbReference type="Proteomes" id="UP000647172">
    <property type="component" value="Unassembled WGS sequence"/>
</dbReference>
<organism evidence="5 6">
    <name type="scientific">Actinoplanes nipponensis</name>
    <dbReference type="NCBI Taxonomy" id="135950"/>
    <lineage>
        <taxon>Bacteria</taxon>
        <taxon>Bacillati</taxon>
        <taxon>Actinomycetota</taxon>
        <taxon>Actinomycetes</taxon>
        <taxon>Micromonosporales</taxon>
        <taxon>Micromonosporaceae</taxon>
        <taxon>Actinoplanes</taxon>
    </lineage>
</organism>
<sequence>MTTDRLAPEPNPGPGATPVLAQLTCAPPLRERDLMDGDQAAGIAGLFKVLANDTRLRLLHALARRGEVRVGDLAGELGMSQQAVSNQLQRLADQRILATRRAGTSIYYRIVDSCVPALLELGWCVLDSTGTPAAPAPPER</sequence>
<reference evidence="5" key="1">
    <citation type="submission" date="2021-01" db="EMBL/GenBank/DDBJ databases">
        <title>Whole genome shotgun sequence of Actinoplanes nipponensis NBRC 14063.</title>
        <authorList>
            <person name="Komaki H."/>
            <person name="Tamura T."/>
        </authorList>
    </citation>
    <scope>NUCLEOTIDE SEQUENCE</scope>
    <source>
        <strain evidence="5">NBRC 14063</strain>
    </source>
</reference>
<comment type="caution">
    <text evidence="5">The sequence shown here is derived from an EMBL/GenBank/DDBJ whole genome shotgun (WGS) entry which is preliminary data.</text>
</comment>
<dbReference type="PANTHER" id="PTHR43132">
    <property type="entry name" value="ARSENICAL RESISTANCE OPERON REPRESSOR ARSR-RELATED"/>
    <property type="match status" value="1"/>
</dbReference>